<evidence type="ECO:0008006" key="3">
    <source>
        <dbReference type="Google" id="ProtNLM"/>
    </source>
</evidence>
<gene>
    <name evidence="1" type="ORF">CDEST_10070</name>
</gene>
<evidence type="ECO:0000313" key="2">
    <source>
        <dbReference type="Proteomes" id="UP001322277"/>
    </source>
</evidence>
<dbReference type="Proteomes" id="UP001322277">
    <property type="component" value="Chromosome 6"/>
</dbReference>
<dbReference type="GeneID" id="87946572"/>
<dbReference type="RefSeq" id="XP_062782279.1">
    <property type="nucleotide sequence ID" value="XM_062926228.1"/>
</dbReference>
<dbReference type="EMBL" id="CP137310">
    <property type="protein sequence ID" value="WQF85056.1"/>
    <property type="molecule type" value="Genomic_DNA"/>
</dbReference>
<evidence type="ECO:0000313" key="1">
    <source>
        <dbReference type="EMBL" id="WQF85056.1"/>
    </source>
</evidence>
<reference evidence="2" key="1">
    <citation type="journal article" date="2023" name="bioRxiv">
        <title>Complete genome of the Medicago anthracnose fungus, Colletotrichum destructivum, reveals a mini-chromosome-like region within a core chromosome.</title>
        <authorList>
            <person name="Lapalu N."/>
            <person name="Simon A."/>
            <person name="Lu A."/>
            <person name="Plaumann P.-L."/>
            <person name="Amselem J."/>
            <person name="Pigne S."/>
            <person name="Auger A."/>
            <person name="Koch C."/>
            <person name="Dallery J.-F."/>
            <person name="O'Connell R.J."/>
        </authorList>
    </citation>
    <scope>NUCLEOTIDE SEQUENCE [LARGE SCALE GENOMIC DNA]</scope>
    <source>
        <strain evidence="2">CBS 520.97</strain>
    </source>
</reference>
<accession>A0AAX4INF5</accession>
<dbReference type="AlphaFoldDB" id="A0AAX4INF5"/>
<keyword evidence="2" id="KW-1185">Reference proteome</keyword>
<organism evidence="1 2">
    <name type="scientific">Colletotrichum destructivum</name>
    <dbReference type="NCBI Taxonomy" id="34406"/>
    <lineage>
        <taxon>Eukaryota</taxon>
        <taxon>Fungi</taxon>
        <taxon>Dikarya</taxon>
        <taxon>Ascomycota</taxon>
        <taxon>Pezizomycotina</taxon>
        <taxon>Sordariomycetes</taxon>
        <taxon>Hypocreomycetidae</taxon>
        <taxon>Glomerellales</taxon>
        <taxon>Glomerellaceae</taxon>
        <taxon>Colletotrichum</taxon>
        <taxon>Colletotrichum destructivum species complex</taxon>
    </lineage>
</organism>
<proteinExistence type="predicted"/>
<protein>
    <recommendedName>
        <fullName evidence="3">Secreted protein</fullName>
    </recommendedName>
</protein>
<dbReference type="KEGG" id="cdet:87946572"/>
<name>A0AAX4INF5_9PEZI</name>
<sequence>MTRTASVLCIALLLPAILLRIEYRLRTVSRRVWLRKKLRRPKTTKGHHFSQRQHATSHHPFTCLYSPFRKPYSAGTKKKKLRHGNSPVDVYRCWKPLSLPGWARTSCHAFNSGFDCGGSEVNSTRLRSLATHAAMPVGRGLGFATDQPASSQCAIQSTHHAKPPVGLASVNWSVRRGCSFSKV</sequence>